<feature type="domain" description="CCHC-type" evidence="3">
    <location>
        <begin position="236"/>
        <end position="251"/>
    </location>
</feature>
<keyword evidence="1" id="KW-0863">Zinc-finger</keyword>
<organism evidence="4 5">
    <name type="scientific">Merluccius polli</name>
    <name type="common">Benguela hake</name>
    <name type="synonym">Merluccius cadenati</name>
    <dbReference type="NCBI Taxonomy" id="89951"/>
    <lineage>
        <taxon>Eukaryota</taxon>
        <taxon>Metazoa</taxon>
        <taxon>Chordata</taxon>
        <taxon>Craniata</taxon>
        <taxon>Vertebrata</taxon>
        <taxon>Euteleostomi</taxon>
        <taxon>Actinopterygii</taxon>
        <taxon>Neopterygii</taxon>
        <taxon>Teleostei</taxon>
        <taxon>Neoteleostei</taxon>
        <taxon>Acanthomorphata</taxon>
        <taxon>Zeiogadaria</taxon>
        <taxon>Gadariae</taxon>
        <taxon>Gadiformes</taxon>
        <taxon>Gadoidei</taxon>
        <taxon>Merlucciidae</taxon>
        <taxon>Merluccius</taxon>
    </lineage>
</organism>
<dbReference type="InterPro" id="IPR026523">
    <property type="entry name" value="PNMA"/>
</dbReference>
<dbReference type="GO" id="GO:0008270">
    <property type="term" value="F:zinc ion binding"/>
    <property type="evidence" value="ECO:0007669"/>
    <property type="project" value="UniProtKB-KW"/>
</dbReference>
<dbReference type="Proteomes" id="UP001174136">
    <property type="component" value="Unassembled WGS sequence"/>
</dbReference>
<keyword evidence="1" id="KW-0862">Zinc</keyword>
<evidence type="ECO:0000259" key="3">
    <source>
        <dbReference type="PROSITE" id="PS50158"/>
    </source>
</evidence>
<dbReference type="InterPro" id="IPR036875">
    <property type="entry name" value="Znf_CCHC_sf"/>
</dbReference>
<protein>
    <submittedName>
        <fullName evidence="4">Paraneoplastic antigen Ma2</fullName>
    </submittedName>
</protein>
<dbReference type="Pfam" id="PF14893">
    <property type="entry name" value="PNMA"/>
    <property type="match status" value="1"/>
</dbReference>
<dbReference type="SUPFAM" id="SSF57756">
    <property type="entry name" value="Retrovirus zinc finger-like domains"/>
    <property type="match status" value="1"/>
</dbReference>
<dbReference type="Gene3D" id="4.10.60.10">
    <property type="entry name" value="Zinc finger, CCHC-type"/>
    <property type="match status" value="1"/>
</dbReference>
<feature type="region of interest" description="Disordered" evidence="2">
    <location>
        <begin position="265"/>
        <end position="284"/>
    </location>
</feature>
<keyword evidence="1" id="KW-0479">Metal-binding</keyword>
<proteinExistence type="predicted"/>
<gene>
    <name evidence="4" type="primary">PNMA2_18</name>
    <name evidence="4" type="ORF">N1851_006841</name>
</gene>
<dbReference type="PANTHER" id="PTHR23095:SF53">
    <property type="entry name" value="ZINC FINGER CCHC DOMAIN-CONTAINING PROTEIN 12-LIKE"/>
    <property type="match status" value="1"/>
</dbReference>
<evidence type="ECO:0000313" key="4">
    <source>
        <dbReference type="EMBL" id="KAK0151793.1"/>
    </source>
</evidence>
<feature type="compositionally biased region" description="Polar residues" evidence="2">
    <location>
        <begin position="210"/>
        <end position="229"/>
    </location>
</feature>
<dbReference type="InterPro" id="IPR048270">
    <property type="entry name" value="PNMA_C"/>
</dbReference>
<evidence type="ECO:0000313" key="5">
    <source>
        <dbReference type="Proteomes" id="UP001174136"/>
    </source>
</evidence>
<dbReference type="EMBL" id="JAOPHQ010001165">
    <property type="protein sequence ID" value="KAK0151793.1"/>
    <property type="molecule type" value="Genomic_DNA"/>
</dbReference>
<keyword evidence="5" id="KW-1185">Reference proteome</keyword>
<reference evidence="4" key="1">
    <citation type="journal article" date="2023" name="Front. Mar. Sci.">
        <title>A new Merluccius polli reference genome to investigate the effects of global change in West African waters.</title>
        <authorList>
            <person name="Mateo J.L."/>
            <person name="Blanco-Fernandez C."/>
            <person name="Garcia-Vazquez E."/>
            <person name="Machado-Schiaffino G."/>
        </authorList>
    </citation>
    <scope>NUCLEOTIDE SEQUENCE</scope>
    <source>
        <strain evidence="4">C29</strain>
        <tissue evidence="4">Fin</tissue>
    </source>
</reference>
<feature type="region of interest" description="Disordered" evidence="2">
    <location>
        <begin position="203"/>
        <end position="229"/>
    </location>
</feature>
<feature type="compositionally biased region" description="Basic and acidic residues" evidence="2">
    <location>
        <begin position="265"/>
        <end position="277"/>
    </location>
</feature>
<dbReference type="PANTHER" id="PTHR23095">
    <property type="entry name" value="PARANEOPLASTIC ANTIGEN"/>
    <property type="match status" value="1"/>
</dbReference>
<evidence type="ECO:0000256" key="1">
    <source>
        <dbReference type="PROSITE-ProRule" id="PRU00047"/>
    </source>
</evidence>
<evidence type="ECO:0000256" key="2">
    <source>
        <dbReference type="SAM" id="MobiDB-lite"/>
    </source>
</evidence>
<comment type="caution">
    <text evidence="4">The sequence shown here is derived from an EMBL/GenBank/DDBJ whole genome shotgun (WGS) entry which is preliminary data.</text>
</comment>
<sequence length="284" mass="31903">MVDSLLPPAAHIVKSLGPRATPRAYLDLLDYATVEDGDELFAKFLNTHQDSGEKPSAYLHRLQSCLNEVVKKKAVSTHDADKQLLKQFCRGCWNNTLIATLQLEQRQSTPPTFSEFLLMLRTEEDKQAAKVSRMKHHLGVPKAKAQASIQAVCTSEMNDFDMQIRDNRMPSLIEQIQKQITSMQAQIAALSVFKGDKYVKPKVTKMQKAKPSQSQPNGQKESLAQQTTPRPRPWYCFRCGEDGHIAPSCSNPPNPTLVEAKREELKGKQKAWDKENTSDGTLNL</sequence>
<dbReference type="AlphaFoldDB" id="A0AA47N3M2"/>
<accession>A0AA47N3M2</accession>
<dbReference type="PROSITE" id="PS50158">
    <property type="entry name" value="ZF_CCHC"/>
    <property type="match status" value="1"/>
</dbReference>
<dbReference type="InterPro" id="IPR001878">
    <property type="entry name" value="Znf_CCHC"/>
</dbReference>
<dbReference type="GO" id="GO:0003676">
    <property type="term" value="F:nucleic acid binding"/>
    <property type="evidence" value="ECO:0007669"/>
    <property type="project" value="InterPro"/>
</dbReference>
<name>A0AA47N3M2_MERPO</name>